<gene>
    <name evidence="11" type="ORF">CcCBS67573_g01985</name>
</gene>
<evidence type="ECO:0000256" key="6">
    <source>
        <dbReference type="ARBA" id="ARBA00022737"/>
    </source>
</evidence>
<evidence type="ECO:0000256" key="1">
    <source>
        <dbReference type="ARBA" id="ARBA00004123"/>
    </source>
</evidence>
<protein>
    <recommendedName>
        <fullName evidence="10">Ubiquitin-like domain-containing protein</fullName>
    </recommendedName>
</protein>
<evidence type="ECO:0000256" key="8">
    <source>
        <dbReference type="ARBA" id="ARBA00023242"/>
    </source>
</evidence>
<keyword evidence="9" id="KW-0472">Membrane</keyword>
<sequence>MQIFVKTITGKIITLDFEPSDTVGDIKSKLQDTEGVFPHLQHLIFYGKHLEDGPLVNPKWESWTRSSATTRAMEETELRVLRTAVYAVNGSMIVASLILMFSIARFISTHESTSAKRRLNGSAVKDGAVTSAVSSMRPSRQANPFTALLFTMIMSTIALFACNIVRAAASDQTYLITTVFMDGFNFTAEICYMIYSWYRGSSILILSFPSLRIPIQTTMYSLPVVSLGQISCDFLKALNLMPFAQRLGRWFAIAAGALIVSYDLLIAAAFARYLYTCKGAEAGVSLDSERFHIIARHGLVSSFLLLVGLGIYVMSTVFAKSTAVSVLLSSLLYCVFFCVELVLFRMKVTLHREKVEKKSMRATRLEEVLGTEEVRRIQTSSVLNYIAKPVLEKPSCGIADATCKTTTSALARSIEYTAIDCAGYVQTIGGSLLVGAVGRCTWITLVDSGEGKFTAKATSTPWGNSDGPTCFSRGSNLLDIGNGASINLSTRAFKLRGGFTSTNHYMRAESGGVYKNGNTQYDTDFFAAKAVFEKTVSATTGVSNYVSVTPACGFFSSFPAQTYYTPEVPTNVITAEPCSGLNVWCSNASKITSCTGWTIVTKPRETASGTGSCQAVSQLCSADISCSARNWLVTSMGRSC</sequence>
<feature type="transmembrane region" description="Helical" evidence="9">
    <location>
        <begin position="324"/>
        <end position="344"/>
    </location>
</feature>
<keyword evidence="5" id="KW-1017">Isopeptide bond</keyword>
<dbReference type="EMBL" id="QEAP01000037">
    <property type="protein sequence ID" value="TPX76743.1"/>
    <property type="molecule type" value="Genomic_DNA"/>
</dbReference>
<dbReference type="Proteomes" id="UP000320333">
    <property type="component" value="Unassembled WGS sequence"/>
</dbReference>
<evidence type="ECO:0000313" key="11">
    <source>
        <dbReference type="EMBL" id="TPX76743.1"/>
    </source>
</evidence>
<accession>A0A507FKF0</accession>
<comment type="caution">
    <text evidence="11">The sequence shown here is derived from an EMBL/GenBank/DDBJ whole genome shotgun (WGS) entry which is preliminary data.</text>
</comment>
<dbReference type="OrthoDB" id="428577at2759"/>
<dbReference type="InterPro" id="IPR050158">
    <property type="entry name" value="Ubiquitin_ubiquitin-like"/>
</dbReference>
<evidence type="ECO:0000256" key="4">
    <source>
        <dbReference type="ARBA" id="ARBA00022490"/>
    </source>
</evidence>
<dbReference type="SMART" id="SM00213">
    <property type="entry name" value="UBQ"/>
    <property type="match status" value="1"/>
</dbReference>
<keyword evidence="4" id="KW-0963">Cytoplasm</keyword>
<organism evidence="11 12">
    <name type="scientific">Chytriomyces confervae</name>
    <dbReference type="NCBI Taxonomy" id="246404"/>
    <lineage>
        <taxon>Eukaryota</taxon>
        <taxon>Fungi</taxon>
        <taxon>Fungi incertae sedis</taxon>
        <taxon>Chytridiomycota</taxon>
        <taxon>Chytridiomycota incertae sedis</taxon>
        <taxon>Chytridiomycetes</taxon>
        <taxon>Chytridiales</taxon>
        <taxon>Chytriomycetaceae</taxon>
        <taxon>Chytriomyces</taxon>
    </lineage>
</organism>
<dbReference type="Gene3D" id="3.10.20.90">
    <property type="entry name" value="Phosphatidylinositol 3-kinase Catalytic Subunit, Chain A, domain 1"/>
    <property type="match status" value="1"/>
</dbReference>
<feature type="transmembrane region" description="Helical" evidence="9">
    <location>
        <begin position="145"/>
        <end position="168"/>
    </location>
</feature>
<dbReference type="InterPro" id="IPR019956">
    <property type="entry name" value="Ubiquitin_dom"/>
</dbReference>
<dbReference type="Pfam" id="PF00240">
    <property type="entry name" value="ubiquitin"/>
    <property type="match status" value="1"/>
</dbReference>
<dbReference type="PANTHER" id="PTHR10666">
    <property type="entry name" value="UBIQUITIN"/>
    <property type="match status" value="1"/>
</dbReference>
<evidence type="ECO:0000256" key="3">
    <source>
        <dbReference type="ARBA" id="ARBA00008430"/>
    </source>
</evidence>
<comment type="subcellular location">
    <subcellularLocation>
        <location evidence="2">Cytoplasm</location>
    </subcellularLocation>
    <subcellularLocation>
        <location evidence="1">Nucleus</location>
    </subcellularLocation>
</comment>
<keyword evidence="9" id="KW-0812">Transmembrane</keyword>
<keyword evidence="12" id="KW-1185">Reference proteome</keyword>
<keyword evidence="8" id="KW-0539">Nucleus</keyword>
<name>A0A507FKF0_9FUNG</name>
<dbReference type="STRING" id="246404.A0A507FKF0"/>
<proteinExistence type="inferred from homology"/>
<dbReference type="GO" id="GO:0005737">
    <property type="term" value="C:cytoplasm"/>
    <property type="evidence" value="ECO:0007669"/>
    <property type="project" value="UniProtKB-SubCell"/>
</dbReference>
<evidence type="ECO:0000256" key="5">
    <source>
        <dbReference type="ARBA" id="ARBA00022499"/>
    </source>
</evidence>
<feature type="transmembrane region" description="Helical" evidence="9">
    <location>
        <begin position="84"/>
        <end position="108"/>
    </location>
</feature>
<feature type="transmembrane region" description="Helical" evidence="9">
    <location>
        <begin position="296"/>
        <end position="318"/>
    </location>
</feature>
<evidence type="ECO:0000256" key="9">
    <source>
        <dbReference type="SAM" id="Phobius"/>
    </source>
</evidence>
<keyword evidence="7" id="KW-0832">Ubl conjugation</keyword>
<dbReference type="PRINTS" id="PR00348">
    <property type="entry name" value="UBIQUITIN"/>
</dbReference>
<dbReference type="FunFam" id="3.10.20.90:FF:000469">
    <property type="entry name" value="Polyubiquitin-C"/>
    <property type="match status" value="1"/>
</dbReference>
<feature type="domain" description="Ubiquitin-like" evidence="10">
    <location>
        <begin position="1"/>
        <end position="52"/>
    </location>
</feature>
<dbReference type="GO" id="GO:0005634">
    <property type="term" value="C:nucleus"/>
    <property type="evidence" value="ECO:0007669"/>
    <property type="project" value="UniProtKB-SubCell"/>
</dbReference>
<evidence type="ECO:0000256" key="2">
    <source>
        <dbReference type="ARBA" id="ARBA00004496"/>
    </source>
</evidence>
<dbReference type="PROSITE" id="PS50053">
    <property type="entry name" value="UBIQUITIN_2"/>
    <property type="match status" value="1"/>
</dbReference>
<evidence type="ECO:0000259" key="10">
    <source>
        <dbReference type="PROSITE" id="PS50053"/>
    </source>
</evidence>
<evidence type="ECO:0000256" key="7">
    <source>
        <dbReference type="ARBA" id="ARBA00022843"/>
    </source>
</evidence>
<reference evidence="11 12" key="1">
    <citation type="journal article" date="2019" name="Sci. Rep.">
        <title>Comparative genomics of chytrid fungi reveal insights into the obligate biotrophic and pathogenic lifestyle of Synchytrium endobioticum.</title>
        <authorList>
            <person name="van de Vossenberg B.T.L.H."/>
            <person name="Warris S."/>
            <person name="Nguyen H.D.T."/>
            <person name="van Gent-Pelzer M.P.E."/>
            <person name="Joly D.L."/>
            <person name="van de Geest H.C."/>
            <person name="Bonants P.J.M."/>
            <person name="Smith D.S."/>
            <person name="Levesque C.A."/>
            <person name="van der Lee T.A.J."/>
        </authorList>
    </citation>
    <scope>NUCLEOTIDE SEQUENCE [LARGE SCALE GENOMIC DNA]</scope>
    <source>
        <strain evidence="11 12">CBS 675.73</strain>
    </source>
</reference>
<dbReference type="AlphaFoldDB" id="A0A507FKF0"/>
<feature type="transmembrane region" description="Helical" evidence="9">
    <location>
        <begin position="250"/>
        <end position="275"/>
    </location>
</feature>
<dbReference type="InterPro" id="IPR000626">
    <property type="entry name" value="Ubiquitin-like_dom"/>
</dbReference>
<keyword evidence="6" id="KW-0677">Repeat</keyword>
<evidence type="ECO:0000313" key="12">
    <source>
        <dbReference type="Proteomes" id="UP000320333"/>
    </source>
</evidence>
<comment type="similarity">
    <text evidence="3">Belongs to the ubiquitin family.</text>
</comment>
<dbReference type="SUPFAM" id="SSF54236">
    <property type="entry name" value="Ubiquitin-like"/>
    <property type="match status" value="1"/>
</dbReference>
<keyword evidence="9" id="KW-1133">Transmembrane helix</keyword>
<dbReference type="InterPro" id="IPR029071">
    <property type="entry name" value="Ubiquitin-like_domsf"/>
</dbReference>